<evidence type="ECO:0000313" key="3">
    <source>
        <dbReference type="Proteomes" id="UP000648187"/>
    </source>
</evidence>
<feature type="compositionally biased region" description="Basic residues" evidence="1">
    <location>
        <begin position="344"/>
        <end position="356"/>
    </location>
</feature>
<comment type="caution">
    <text evidence="2">The sequence shown here is derived from an EMBL/GenBank/DDBJ whole genome shotgun (WGS) entry which is preliminary data.</text>
</comment>
<reference evidence="2" key="1">
    <citation type="submission" date="2020-08" db="EMBL/GenBank/DDBJ databases">
        <title>Spodoptera exigua strain:BAW_Kor-Di-RS1 Genome sequencing and assembly.</title>
        <authorList>
            <person name="Kim J."/>
            <person name="Nam H.Y."/>
            <person name="Kwon M."/>
            <person name="Choi J.H."/>
            <person name="Cho S.R."/>
            <person name="Kim G.-H."/>
        </authorList>
    </citation>
    <scope>NUCLEOTIDE SEQUENCE</scope>
    <source>
        <strain evidence="2">BAW_Kor-Di-RS1</strain>
        <tissue evidence="2">Whole-body</tissue>
    </source>
</reference>
<feature type="compositionally biased region" description="Polar residues" evidence="1">
    <location>
        <begin position="387"/>
        <end position="397"/>
    </location>
</feature>
<proteinExistence type="predicted"/>
<name>A0A835GQT5_SPOEX</name>
<keyword evidence="3" id="KW-1185">Reference proteome</keyword>
<dbReference type="EMBL" id="JACKWZ010000016">
    <property type="protein sequence ID" value="KAF9422492.1"/>
    <property type="molecule type" value="Genomic_DNA"/>
</dbReference>
<feature type="compositionally biased region" description="Basic residues" evidence="1">
    <location>
        <begin position="259"/>
        <end position="269"/>
    </location>
</feature>
<gene>
    <name evidence="2" type="ORF">HW555_001890</name>
</gene>
<evidence type="ECO:0000313" key="2">
    <source>
        <dbReference type="EMBL" id="KAF9422492.1"/>
    </source>
</evidence>
<evidence type="ECO:0000256" key="1">
    <source>
        <dbReference type="SAM" id="MobiDB-lite"/>
    </source>
</evidence>
<dbReference type="Proteomes" id="UP000648187">
    <property type="component" value="Unassembled WGS sequence"/>
</dbReference>
<organism evidence="2 3">
    <name type="scientific">Spodoptera exigua</name>
    <name type="common">Beet armyworm</name>
    <name type="synonym">Noctua fulgens</name>
    <dbReference type="NCBI Taxonomy" id="7107"/>
    <lineage>
        <taxon>Eukaryota</taxon>
        <taxon>Metazoa</taxon>
        <taxon>Ecdysozoa</taxon>
        <taxon>Arthropoda</taxon>
        <taxon>Hexapoda</taxon>
        <taxon>Insecta</taxon>
        <taxon>Pterygota</taxon>
        <taxon>Neoptera</taxon>
        <taxon>Endopterygota</taxon>
        <taxon>Lepidoptera</taxon>
        <taxon>Glossata</taxon>
        <taxon>Ditrysia</taxon>
        <taxon>Noctuoidea</taxon>
        <taxon>Noctuidae</taxon>
        <taxon>Amphipyrinae</taxon>
        <taxon>Spodoptera</taxon>
    </lineage>
</organism>
<feature type="region of interest" description="Disordered" evidence="1">
    <location>
        <begin position="245"/>
        <end position="274"/>
    </location>
</feature>
<feature type="region of interest" description="Disordered" evidence="1">
    <location>
        <begin position="334"/>
        <end position="398"/>
    </location>
</feature>
<sequence>MTVSSFDISCDNNKVPMESSCPAVSSKGGNTCRFVKINIATDRSLSSTASKRTNKSKKFTMSPYLPSDRVQLLSRVTEKRMVHKKTTDIVSSFPLAFNIYKASSDEFKSPKKVKKVKKSVLTLPNDPAPTPQICTVSDMNDSEYCEKISQDRKQKVIKKRNPNQNNRKIRVRQKDLEFYDRDARFCSQLNIDLDCSSTDMLKNFNGDGTKVFSKKKTTFNKPQLDAPGNLSDVWTVLRNINKFQFRPSPPASEESTTPMKKKSQKRRPSRKDARVIETCHTEEFAYISSYEVDDKSHRTFSPSSSADRITVIDKQSEFSKICKEFEKRLTHDFVKDNSNTGNPKIKRRLRSPRKNMKALTNIGAKEHKPTLKKKKKKAKRPVDEQSKSAPTNSSGNRDSLLDAETLKIYCNSDVSSNNAKFNDSTCRIDGSFVYSDYSGSSKAELSQKQDKLENFEKTITISSSLLNDSTPVAVNKDQFLIASSIAPKQCDLPKRKPRLVTTMPSSNIMPKLTQTEIKRRLANIRFPIVILGKDQVSSGIKVMDHDPPQFGGLEDHIWPFMVDWSTTTTKDATHKDVTVNKKNVSVVSDTNSIKSCQASTEMITRNRSPEIYKEKKRIIIETASTNKGKIEVKKPPSPDISDKILQCSKKQKSIVQLKDKMLNFLYKKTSNRTINPKTDQNAQSKPKCPVMTENQFVATEIQLRPTNPSVLNEVTKKKYFPSSIPTVGRNRKPQNYTYPWAKAKWASDFIENVIKKIRNGVYYNQELKDFSQIFPMDFKEVSVQVGSSCDSSDFTQTFDGDTDPLQDLIEPLGIPGFNQTLPVLEVKTLNVNQITVKHRVTNVMIQFDVTVPAKKTRRASSFTKALPLIPLEVTNSHTKVYKCKTTIFNGMLPAEICSILPKIMNNIIHSTNKNISTDRTFPICATKNESCLSTITEQTRFENAESLSLKLLNSSLTSKLRIVKGCFPNKVHIKPIVQKYVLQIDYHNCSVADLLPQVSLDDLLQYEVGPLAVELDNCKYAQSQLPSNKPQEVLSVTDVVPSTCTTLAIYTGNSSSTDKITAVPWCYDLTDMMKYLLCNYNLQIQFNLSSYFETVKLQYDGQNVKLNLLITNYNSVQKNVAVTVSNVKIASLFKAFLKSNVNKRVRSKAPLKCIEYVNTALANRTKSTEVNKVTFNKFKRKGLHRLYRKCKSTTNLPLSGDKNPNTPLNKITTMDEFFQVLGSKKLLSSVFDGYSSEKILTSIMEMKNWITEINAKQALLILLLTNKKDTPNLVRFRPIILQGIAVNRITRATELDMEIEVIERENLNKFSQFEGISYLPASVTNYDNLLEELYWIAKTTASDYQRPFDESSERLLKSLLEKRKKLNPSYLRVMARYVGLGLLKPPAKC</sequence>
<protein>
    <submittedName>
        <fullName evidence="2">Uncharacterized protein</fullName>
    </submittedName>
</protein>
<accession>A0A835GQT5</accession>
<feature type="compositionally biased region" description="Basic residues" evidence="1">
    <location>
        <begin position="370"/>
        <end position="379"/>
    </location>
</feature>